<evidence type="ECO:0000259" key="16">
    <source>
        <dbReference type="PROSITE" id="PS52046"/>
    </source>
</evidence>
<protein>
    <submittedName>
        <fullName evidence="17">Regulatory protein NPR3</fullName>
    </submittedName>
</protein>
<evidence type="ECO:0000259" key="15">
    <source>
        <dbReference type="PROSITE" id="PS50097"/>
    </source>
</evidence>
<evidence type="ECO:0000256" key="1">
    <source>
        <dbReference type="ARBA" id="ARBA00004123"/>
    </source>
</evidence>
<feature type="domain" description="C2HC NPR-type" evidence="16">
    <location>
        <begin position="143"/>
        <end position="157"/>
    </location>
</feature>
<dbReference type="PANTHER" id="PTHR46475">
    <property type="entry name" value="REGULATORY PROTEIN NPR3"/>
    <property type="match status" value="1"/>
</dbReference>
<keyword evidence="5 13" id="KW-0863">Zinc-finger</keyword>
<dbReference type="EMBL" id="RXIC02000020">
    <property type="protein sequence ID" value="KAB1222144.1"/>
    <property type="molecule type" value="Genomic_DNA"/>
</dbReference>
<feature type="repeat" description="ANK" evidence="12">
    <location>
        <begin position="330"/>
        <end position="355"/>
    </location>
</feature>
<dbReference type="PROSITE" id="PS50297">
    <property type="entry name" value="ANK_REP_REGION"/>
    <property type="match status" value="1"/>
</dbReference>
<keyword evidence="6" id="KW-0833">Ubl conjugation pathway</keyword>
<evidence type="ECO:0000313" key="18">
    <source>
        <dbReference type="Proteomes" id="UP000516437"/>
    </source>
</evidence>
<keyword evidence="3" id="KW-0479">Metal-binding</keyword>
<reference evidence="17 18" key="1">
    <citation type="journal article" date="2019" name="Plant Biotechnol. J.">
        <title>The red bayberry genome and genetic basis of sex determination.</title>
        <authorList>
            <person name="Jia H.M."/>
            <person name="Jia H.J."/>
            <person name="Cai Q.L."/>
            <person name="Wang Y."/>
            <person name="Zhao H.B."/>
            <person name="Yang W.F."/>
            <person name="Wang G.Y."/>
            <person name="Li Y.H."/>
            <person name="Zhan D.L."/>
            <person name="Shen Y.T."/>
            <person name="Niu Q.F."/>
            <person name="Chang L."/>
            <person name="Qiu J."/>
            <person name="Zhao L."/>
            <person name="Xie H.B."/>
            <person name="Fu W.Y."/>
            <person name="Jin J."/>
            <person name="Li X.W."/>
            <person name="Jiao Y."/>
            <person name="Zhou C.C."/>
            <person name="Tu T."/>
            <person name="Chai C.Y."/>
            <person name="Gao J.L."/>
            <person name="Fan L.J."/>
            <person name="van de Weg E."/>
            <person name="Wang J.Y."/>
            <person name="Gao Z.S."/>
        </authorList>
    </citation>
    <scope>NUCLEOTIDE SEQUENCE [LARGE SCALE GENOMIC DNA]</scope>
    <source>
        <tissue evidence="17">Leaves</tissue>
    </source>
</reference>
<dbReference type="AlphaFoldDB" id="A0A6A1WA52"/>
<name>A0A6A1WA52_9ROSI</name>
<feature type="region of interest" description="Disordered" evidence="14">
    <location>
        <begin position="552"/>
        <end position="585"/>
    </location>
</feature>
<dbReference type="PANTHER" id="PTHR46475:SF2">
    <property type="entry name" value="REGULATORY PROTEIN NPR3"/>
    <property type="match status" value="1"/>
</dbReference>
<comment type="subcellular location">
    <subcellularLocation>
        <location evidence="1">Nucleus</location>
    </subcellularLocation>
</comment>
<dbReference type="GO" id="GO:2000031">
    <property type="term" value="P:regulation of salicylic acid mediated signaling pathway"/>
    <property type="evidence" value="ECO:0007669"/>
    <property type="project" value="InterPro"/>
</dbReference>
<evidence type="ECO:0000256" key="9">
    <source>
        <dbReference type="ARBA" id="ARBA00023043"/>
    </source>
</evidence>
<dbReference type="GO" id="GO:2000022">
    <property type="term" value="P:regulation of jasmonic acid mediated signaling pathway"/>
    <property type="evidence" value="ECO:0007669"/>
    <property type="project" value="InterPro"/>
</dbReference>
<evidence type="ECO:0000256" key="10">
    <source>
        <dbReference type="ARBA" id="ARBA00023242"/>
    </source>
</evidence>
<keyword evidence="7" id="KW-0611">Plant defense</keyword>
<dbReference type="SUPFAM" id="SSF54695">
    <property type="entry name" value="POZ domain"/>
    <property type="match status" value="1"/>
</dbReference>
<dbReference type="InterPro" id="IPR011333">
    <property type="entry name" value="SKP1/BTB/POZ_sf"/>
</dbReference>
<proteinExistence type="inferred from homology"/>
<sequence length="585" mass="65363">MANSTEPSSSLSFTSSSHLSNGSFGHAKSSSSGLETGPSLEVISLSKLSSNLEQLLVDPSCDYSDADIVVEGTPVSVNRCILAARSKFFHDLFQRQKGSAEKEGKPKYVISDLLPYGKVGYEAFRVFLSYLYTAKLKPSPMEVSTCVDNVCVHDACRPAIDFAVELMYASFIFQTPELVSLFQRRLLNFVGKAVVEDIIPILVVAFHCQLTQLVTQCVDRVVRSDLESISLEKELPQEIAEDIKLLRLQSQRHDEHSMEVVDPLHEKRIRRIHKALDSDDVELVKLLLTESDITLDEANSLHYAVAYCDPKVVTEVLGLALADVNLRNHRGYTVLHIAARRKEPSIIVSLLTKGACALDLTLDGQSAVSICRRLTRPKDYHAKTEQGQEANKDRICIDVLEREMRRNPMAGSASISSQTIADDLHMKLLYLENRVAFARLLFPTEAKLAFDVAHAETTLAGVSASRGSNGNLRAAVDLNETPIVQNKRVRSRMEALMKTVEMGRRYFPHCSEVLDKFMEDDLPDLFYLEKGTPDEQRIKRRRFMELKNDVQKAFNKDKAESSRSGLSSSSSSSSPKDGLNYKVRK</sequence>
<dbReference type="Gene3D" id="3.30.710.10">
    <property type="entry name" value="Potassium Channel Kv1.1, Chain A"/>
    <property type="match status" value="1"/>
</dbReference>
<dbReference type="FunFam" id="3.30.710.10:FF:000110">
    <property type="entry name" value="Regulatory protein NPR3"/>
    <property type="match status" value="1"/>
</dbReference>
<dbReference type="Pfam" id="PF12313">
    <property type="entry name" value="NPR1_like_C"/>
    <property type="match status" value="1"/>
</dbReference>
<evidence type="ECO:0000256" key="12">
    <source>
        <dbReference type="PROSITE-ProRule" id="PRU00023"/>
    </source>
</evidence>
<keyword evidence="9 12" id="KW-0040">ANK repeat</keyword>
<evidence type="ECO:0000256" key="4">
    <source>
        <dbReference type="ARBA" id="ARBA00022737"/>
    </source>
</evidence>
<evidence type="ECO:0000256" key="8">
    <source>
        <dbReference type="ARBA" id="ARBA00022833"/>
    </source>
</evidence>
<dbReference type="InterPro" id="IPR044292">
    <property type="entry name" value="NPR"/>
</dbReference>
<dbReference type="OrthoDB" id="71307at2759"/>
<dbReference type="InterPro" id="IPR021094">
    <property type="entry name" value="NPR1/NIM1-like_C"/>
</dbReference>
<evidence type="ECO:0000256" key="13">
    <source>
        <dbReference type="PROSITE-ProRule" id="PRU01391"/>
    </source>
</evidence>
<feature type="compositionally biased region" description="Basic and acidic residues" evidence="14">
    <location>
        <begin position="552"/>
        <end position="561"/>
    </location>
</feature>
<comment type="caution">
    <text evidence="13">Lacks conserved residue(s) required for the propagation of feature annotation.</text>
</comment>
<dbReference type="PROSITE" id="PS50088">
    <property type="entry name" value="ANK_REPEAT"/>
    <property type="match status" value="1"/>
</dbReference>
<dbReference type="InterPro" id="IPR002110">
    <property type="entry name" value="Ankyrin_rpt"/>
</dbReference>
<dbReference type="InterPro" id="IPR057250">
    <property type="entry name" value="Znf_C2HC_NPR-type"/>
</dbReference>
<comment type="similarity">
    <text evidence="11">Belongs to the plant 'ANKYRIN-BTB/POZ' family. 'NPR1-like' subfamily.</text>
</comment>
<comment type="pathway">
    <text evidence="2">Protein modification; protein ubiquitination.</text>
</comment>
<dbReference type="GO" id="GO:0042742">
    <property type="term" value="P:defense response to bacterium"/>
    <property type="evidence" value="ECO:0007669"/>
    <property type="project" value="TreeGrafter"/>
</dbReference>
<dbReference type="PROSITE" id="PS52046">
    <property type="entry name" value="ZF_C2HC_NPR"/>
    <property type="match status" value="1"/>
</dbReference>
<evidence type="ECO:0000313" key="17">
    <source>
        <dbReference type="EMBL" id="KAB1222144.1"/>
    </source>
</evidence>
<evidence type="ECO:0000256" key="3">
    <source>
        <dbReference type="ARBA" id="ARBA00022723"/>
    </source>
</evidence>
<evidence type="ECO:0000256" key="2">
    <source>
        <dbReference type="ARBA" id="ARBA00004906"/>
    </source>
</evidence>
<keyword evidence="10" id="KW-0539">Nucleus</keyword>
<evidence type="ECO:0000256" key="14">
    <source>
        <dbReference type="SAM" id="MobiDB-lite"/>
    </source>
</evidence>
<accession>A0A6A1WA52</accession>
<dbReference type="SMART" id="SM00225">
    <property type="entry name" value="BTB"/>
    <property type="match status" value="1"/>
</dbReference>
<evidence type="ECO:0000256" key="6">
    <source>
        <dbReference type="ARBA" id="ARBA00022786"/>
    </source>
</evidence>
<keyword evidence="4" id="KW-0677">Repeat</keyword>
<dbReference type="Pfam" id="PF11900">
    <property type="entry name" value="DUF3420"/>
    <property type="match status" value="1"/>
</dbReference>
<dbReference type="PROSITE" id="PS50097">
    <property type="entry name" value="BTB"/>
    <property type="match status" value="1"/>
</dbReference>
<dbReference type="CDD" id="cd18310">
    <property type="entry name" value="BTB_POZ_NPR_plant"/>
    <property type="match status" value="1"/>
</dbReference>
<dbReference type="SMART" id="SM00248">
    <property type="entry name" value="ANK"/>
    <property type="match status" value="3"/>
</dbReference>
<dbReference type="GO" id="GO:0005634">
    <property type="term" value="C:nucleus"/>
    <property type="evidence" value="ECO:0007669"/>
    <property type="project" value="UniProtKB-SubCell"/>
</dbReference>
<dbReference type="InterPro" id="IPR036770">
    <property type="entry name" value="Ankyrin_rpt-contain_sf"/>
</dbReference>
<keyword evidence="8" id="KW-0862">Zinc</keyword>
<dbReference type="Proteomes" id="UP000516437">
    <property type="component" value="Chromosome 2"/>
</dbReference>
<feature type="compositionally biased region" description="Low complexity" evidence="14">
    <location>
        <begin position="562"/>
        <end position="574"/>
    </location>
</feature>
<dbReference type="FunFam" id="1.25.40.20:FF:000123">
    <property type="entry name" value="regulatory protein NPR3-like"/>
    <property type="match status" value="1"/>
</dbReference>
<comment type="caution">
    <text evidence="17">The sequence shown here is derived from an EMBL/GenBank/DDBJ whole genome shotgun (WGS) entry which is preliminary data.</text>
</comment>
<dbReference type="GO" id="GO:0009862">
    <property type="term" value="P:systemic acquired resistance, salicylic acid mediated signaling pathway"/>
    <property type="evidence" value="ECO:0007669"/>
    <property type="project" value="InterPro"/>
</dbReference>
<organism evidence="17 18">
    <name type="scientific">Morella rubra</name>
    <name type="common">Chinese bayberry</name>
    <dbReference type="NCBI Taxonomy" id="262757"/>
    <lineage>
        <taxon>Eukaryota</taxon>
        <taxon>Viridiplantae</taxon>
        <taxon>Streptophyta</taxon>
        <taxon>Embryophyta</taxon>
        <taxon>Tracheophyta</taxon>
        <taxon>Spermatophyta</taxon>
        <taxon>Magnoliopsida</taxon>
        <taxon>eudicotyledons</taxon>
        <taxon>Gunneridae</taxon>
        <taxon>Pentapetalae</taxon>
        <taxon>rosids</taxon>
        <taxon>fabids</taxon>
        <taxon>Fagales</taxon>
        <taxon>Myricaceae</taxon>
        <taxon>Morella</taxon>
    </lineage>
</organism>
<dbReference type="Gene3D" id="1.25.40.20">
    <property type="entry name" value="Ankyrin repeat-containing domain"/>
    <property type="match status" value="1"/>
</dbReference>
<gene>
    <name evidence="17" type="ORF">CJ030_MR2G002678</name>
</gene>
<evidence type="ECO:0000256" key="11">
    <source>
        <dbReference type="ARBA" id="ARBA00044947"/>
    </source>
</evidence>
<dbReference type="InterPro" id="IPR000210">
    <property type="entry name" value="BTB/POZ_dom"/>
</dbReference>
<dbReference type="InterPro" id="IPR024228">
    <property type="entry name" value="NPR_central_dom"/>
</dbReference>
<dbReference type="GO" id="GO:0050832">
    <property type="term" value="P:defense response to fungus"/>
    <property type="evidence" value="ECO:0007669"/>
    <property type="project" value="TreeGrafter"/>
</dbReference>
<keyword evidence="18" id="KW-1185">Reference proteome</keyword>
<dbReference type="Pfam" id="PF00651">
    <property type="entry name" value="BTB"/>
    <property type="match status" value="1"/>
</dbReference>
<evidence type="ECO:0000256" key="5">
    <source>
        <dbReference type="ARBA" id="ARBA00022771"/>
    </source>
</evidence>
<dbReference type="SUPFAM" id="SSF48403">
    <property type="entry name" value="Ankyrin repeat"/>
    <property type="match status" value="1"/>
</dbReference>
<feature type="domain" description="BTB" evidence="15">
    <location>
        <begin position="64"/>
        <end position="140"/>
    </location>
</feature>
<dbReference type="GO" id="GO:0008270">
    <property type="term" value="F:zinc ion binding"/>
    <property type="evidence" value="ECO:0007669"/>
    <property type="project" value="UniProtKB-KW"/>
</dbReference>
<evidence type="ECO:0000256" key="7">
    <source>
        <dbReference type="ARBA" id="ARBA00022821"/>
    </source>
</evidence>